<accession>A0AA37UMA1</accession>
<keyword evidence="4" id="KW-1185">Reference proteome</keyword>
<feature type="transmembrane region" description="Helical" evidence="1">
    <location>
        <begin position="132"/>
        <end position="149"/>
    </location>
</feature>
<dbReference type="Proteomes" id="UP001139505">
    <property type="component" value="Unassembled WGS sequence"/>
</dbReference>
<evidence type="ECO:0000313" key="4">
    <source>
        <dbReference type="Proteomes" id="UP000245060"/>
    </source>
</evidence>
<reference evidence="3" key="3">
    <citation type="journal article" date="2022" name="Microbiol. Resour. Announc.">
        <title>Draft Genome Sequences of Eight Mycobacterium montefiorense Strains Isolated from Salamanders in Captivity.</title>
        <authorList>
            <person name="Komine T."/>
            <person name="Ihara H."/>
            <person name="Fukano H."/>
            <person name="Hoshino Y."/>
            <person name="Kurata O."/>
            <person name="Wada S."/>
        </authorList>
    </citation>
    <scope>NUCLEOTIDE SEQUENCE</scope>
    <source>
        <strain evidence="3">NJB18185</strain>
    </source>
</reference>
<sequence>MPAFFRLQLCWLAASFVFPTVGLVLASAGVGDPLLLSDIALPATLACWIGGLLTPWVLGGDASRQARRTGFVLLWSAIAIAFPLSWDLPWAILHHWVYGATAADASKWYFWAYAVADTRFLRSEPLMVIVEYWSGVIGVVEIVFLGLFLSNKLSAAVRFFIAAGCFQFYGTSVFFISEIARNLADIRPDAISYLKFFGLNGMWLVMPAASGFVLMQLMKDPGYDARATTRRLFGRAKPPILMDGRL</sequence>
<evidence type="ECO:0000256" key="1">
    <source>
        <dbReference type="SAM" id="Phobius"/>
    </source>
</evidence>
<gene>
    <name evidence="2" type="ORF">MmonteBS_16390</name>
    <name evidence="3" type="ORF">NJB18185_01990</name>
</gene>
<keyword evidence="1" id="KW-0472">Membrane</keyword>
<organism evidence="3 5">
    <name type="scientific">Mycobacterium montefiorense</name>
    <dbReference type="NCBI Taxonomy" id="154654"/>
    <lineage>
        <taxon>Bacteria</taxon>
        <taxon>Bacillati</taxon>
        <taxon>Actinomycetota</taxon>
        <taxon>Actinomycetes</taxon>
        <taxon>Mycobacteriales</taxon>
        <taxon>Mycobacteriaceae</taxon>
        <taxon>Mycobacterium</taxon>
        <taxon>Mycobacterium simiae complex</taxon>
    </lineage>
</organism>
<dbReference type="Proteomes" id="UP000245060">
    <property type="component" value="Unassembled WGS sequence"/>
</dbReference>
<feature type="transmembrane region" description="Helical" evidence="1">
    <location>
        <begin position="156"/>
        <end position="176"/>
    </location>
</feature>
<feature type="transmembrane region" description="Helical" evidence="1">
    <location>
        <begin position="36"/>
        <end position="58"/>
    </location>
</feature>
<protein>
    <recommendedName>
        <fullName evidence="6">Emopamil binding protein</fullName>
    </recommendedName>
</protein>
<evidence type="ECO:0008006" key="6">
    <source>
        <dbReference type="Google" id="ProtNLM"/>
    </source>
</evidence>
<name>A0AA37UMA1_9MYCO</name>
<proteinExistence type="predicted"/>
<reference evidence="2" key="1">
    <citation type="journal article" date="2018" name="Genome Announc.">
        <title>Draft Genome Sequence of Mycobacterium montefiorense Isolated from Japanese Black Salamander (Hynobius nigrescens).</title>
        <authorList>
            <person name="Fukano H."/>
            <person name="Yoshida M."/>
            <person name="Shimizu A."/>
            <person name="Iwao H."/>
            <person name="Katayama Y."/>
            <person name="Omatsu T."/>
            <person name="Mizutani T."/>
            <person name="Kurata O."/>
            <person name="Wada S."/>
            <person name="Hoshino Y."/>
        </authorList>
    </citation>
    <scope>NUCLEOTIDE SEQUENCE</scope>
    <source>
        <strain evidence="2">BS</strain>
    </source>
</reference>
<keyword evidence="1" id="KW-1133">Transmembrane helix</keyword>
<dbReference type="RefSeq" id="WP_165839767.1">
    <property type="nucleotide sequence ID" value="NZ_BFCH01000011.1"/>
</dbReference>
<evidence type="ECO:0000313" key="5">
    <source>
        <dbReference type="Proteomes" id="UP001139505"/>
    </source>
</evidence>
<evidence type="ECO:0000313" key="2">
    <source>
        <dbReference type="EMBL" id="GBG37267.1"/>
    </source>
</evidence>
<feature type="transmembrane region" description="Helical" evidence="1">
    <location>
        <begin position="196"/>
        <end position="217"/>
    </location>
</feature>
<comment type="caution">
    <text evidence="3">The sequence shown here is derived from an EMBL/GenBank/DDBJ whole genome shotgun (WGS) entry which is preliminary data.</text>
</comment>
<feature type="transmembrane region" description="Helical" evidence="1">
    <location>
        <begin position="70"/>
        <end position="86"/>
    </location>
</feature>
<keyword evidence="1" id="KW-0812">Transmembrane</keyword>
<reference evidence="3" key="4">
    <citation type="submission" date="2022-04" db="EMBL/GenBank/DDBJ databases">
        <authorList>
            <person name="Komine T."/>
            <person name="Fukano H."/>
            <person name="Wada S."/>
        </authorList>
    </citation>
    <scope>NUCLEOTIDE SEQUENCE</scope>
    <source>
        <strain evidence="3">NJB18185</strain>
    </source>
</reference>
<evidence type="ECO:0000313" key="3">
    <source>
        <dbReference type="EMBL" id="GKU70422.1"/>
    </source>
</evidence>
<dbReference type="EMBL" id="BFCH01000011">
    <property type="protein sequence ID" value="GBG37267.1"/>
    <property type="molecule type" value="Genomic_DNA"/>
</dbReference>
<dbReference type="AlphaFoldDB" id="A0AA37UMA1"/>
<dbReference type="EMBL" id="BQYH01000002">
    <property type="protein sequence ID" value="GKU70422.1"/>
    <property type="molecule type" value="Genomic_DNA"/>
</dbReference>
<reference evidence="4" key="2">
    <citation type="submission" date="2018-04" db="EMBL/GenBank/DDBJ databases">
        <title>Draft genome sequence of Mycobacterium montefiorense isolated from Japanese black salamander.</title>
        <authorList>
            <person name="Fukano H."/>
            <person name="Yoshida M."/>
            <person name="Shimizu A."/>
            <person name="Iwao H."/>
            <person name="Kurata O."/>
            <person name="Katayama Y."/>
            <person name="Omatsu T."/>
            <person name="Mizutani T."/>
            <person name="Wada S."/>
            <person name="Hoshino Y."/>
        </authorList>
    </citation>
    <scope>NUCLEOTIDE SEQUENCE [LARGE SCALE GENOMIC DNA]</scope>
    <source>
        <strain evidence="4">BS</strain>
    </source>
</reference>